<gene>
    <name evidence="2" type="ORF">PG999_011389</name>
</gene>
<accession>A0AAW0QED7</accession>
<feature type="compositionally biased region" description="Polar residues" evidence="1">
    <location>
        <begin position="315"/>
        <end position="330"/>
    </location>
</feature>
<proteinExistence type="predicted"/>
<comment type="caution">
    <text evidence="2">The sequence shown here is derived from an EMBL/GenBank/DDBJ whole genome shotgun (WGS) entry which is preliminary data.</text>
</comment>
<dbReference type="Proteomes" id="UP001392437">
    <property type="component" value="Unassembled WGS sequence"/>
</dbReference>
<feature type="region of interest" description="Disordered" evidence="1">
    <location>
        <begin position="95"/>
        <end position="152"/>
    </location>
</feature>
<dbReference type="AlphaFoldDB" id="A0AAW0QED7"/>
<feature type="region of interest" description="Disordered" evidence="1">
    <location>
        <begin position="311"/>
        <end position="330"/>
    </location>
</feature>
<protein>
    <submittedName>
        <fullName evidence="2">Uncharacterized protein</fullName>
    </submittedName>
</protein>
<keyword evidence="3" id="KW-1185">Reference proteome</keyword>
<reference evidence="2 3" key="1">
    <citation type="submission" date="2023-01" db="EMBL/GenBank/DDBJ databases">
        <title>Analysis of 21 Apiospora genomes using comparative genomics revels a genus with tremendous synthesis potential of carbohydrate active enzymes and secondary metabolites.</title>
        <authorList>
            <person name="Sorensen T."/>
        </authorList>
    </citation>
    <scope>NUCLEOTIDE SEQUENCE [LARGE SCALE GENOMIC DNA]</scope>
    <source>
        <strain evidence="2 3">CBS 117206</strain>
    </source>
</reference>
<organism evidence="2 3">
    <name type="scientific">Apiospora kogelbergensis</name>
    <dbReference type="NCBI Taxonomy" id="1337665"/>
    <lineage>
        <taxon>Eukaryota</taxon>
        <taxon>Fungi</taxon>
        <taxon>Dikarya</taxon>
        <taxon>Ascomycota</taxon>
        <taxon>Pezizomycotina</taxon>
        <taxon>Sordariomycetes</taxon>
        <taxon>Xylariomycetidae</taxon>
        <taxon>Amphisphaeriales</taxon>
        <taxon>Apiosporaceae</taxon>
        <taxon>Apiospora</taxon>
    </lineage>
</organism>
<feature type="compositionally biased region" description="Polar residues" evidence="1">
    <location>
        <begin position="31"/>
        <end position="50"/>
    </location>
</feature>
<name>A0AAW0QED7_9PEZI</name>
<feature type="region of interest" description="Disordered" evidence="1">
    <location>
        <begin position="1"/>
        <end position="50"/>
    </location>
</feature>
<evidence type="ECO:0000313" key="3">
    <source>
        <dbReference type="Proteomes" id="UP001392437"/>
    </source>
</evidence>
<sequence>MTSRRRSRRRRRAQARHQGQNGKTQHHGYRTQRQPVANQNASMTSSWTAHHSRDYSTTHFQNHQVGGYLSSGSRKNNFAASNGHYFSGTAVSYIPSGRQQQNTSRPRPDNAQLVDQYGPNPRSRRRSQQKRQKTRARRKDRAFSGSRRHTDKGSWSVWRNSIYAMVESRKNMFCHNCTRKHPPELCRGPLDHRGLVNCCGFCGHKHLIDDCRQLKKLSPLSQGLWMKYIIFESRRGLAPFATRKRYDMSNFHGPPHLNVLNPKMAKWWENQVMAFDGAAGRTIYWRRFRWDRRTLKPTVDLFSSLPCDPTIPPQLRNTGPPSHVAPSSNSSAGYPDISIFRDDELAYKPHWLLFESGPRTPPDTSMSIKEARVRLGWMNSLQTRLEWPEPMDIDP</sequence>
<evidence type="ECO:0000256" key="1">
    <source>
        <dbReference type="SAM" id="MobiDB-lite"/>
    </source>
</evidence>
<dbReference type="EMBL" id="JAQQWP010000009">
    <property type="protein sequence ID" value="KAK8101015.1"/>
    <property type="molecule type" value="Genomic_DNA"/>
</dbReference>
<feature type="compositionally biased region" description="Basic residues" evidence="1">
    <location>
        <begin position="1"/>
        <end position="15"/>
    </location>
</feature>
<evidence type="ECO:0000313" key="2">
    <source>
        <dbReference type="EMBL" id="KAK8101015.1"/>
    </source>
</evidence>
<feature type="compositionally biased region" description="Basic residues" evidence="1">
    <location>
        <begin position="122"/>
        <end position="150"/>
    </location>
</feature>